<feature type="transmembrane region" description="Helical" evidence="7">
    <location>
        <begin position="37"/>
        <end position="56"/>
    </location>
</feature>
<feature type="transmembrane region" description="Helical" evidence="7">
    <location>
        <begin position="207"/>
        <end position="232"/>
    </location>
</feature>
<dbReference type="AlphaFoldDB" id="A0A0D5NGX6"/>
<dbReference type="InterPro" id="IPR000620">
    <property type="entry name" value="EamA_dom"/>
</dbReference>
<keyword evidence="5 7" id="KW-1133">Transmembrane helix</keyword>
<dbReference type="OrthoDB" id="510638at2"/>
<reference evidence="9 10" key="1">
    <citation type="journal article" date="2015" name="J. Biotechnol.">
        <title>Complete genome sequence of Paenibacillus beijingensis 7188(T) (=DSM 24997(T)), a novel rhizobacterium from jujube garden soil.</title>
        <authorList>
            <person name="Kwak Y."/>
            <person name="Shin J.H."/>
        </authorList>
    </citation>
    <scope>NUCLEOTIDE SEQUENCE [LARGE SCALE GENOMIC DNA]</scope>
    <source>
        <strain evidence="9 10">DSM 24997</strain>
    </source>
</reference>
<feature type="domain" description="EamA" evidence="8">
    <location>
        <begin position="152"/>
        <end position="286"/>
    </location>
</feature>
<comment type="subcellular location">
    <subcellularLocation>
        <location evidence="1">Cell membrane</location>
        <topology evidence="1">Multi-pass membrane protein</topology>
    </subcellularLocation>
</comment>
<proteinExistence type="inferred from homology"/>
<keyword evidence="6 7" id="KW-0472">Membrane</keyword>
<feature type="transmembrane region" description="Helical" evidence="7">
    <location>
        <begin position="68"/>
        <end position="86"/>
    </location>
</feature>
<dbReference type="PANTHER" id="PTHR32322:SF18">
    <property type="entry name" value="S-ADENOSYLMETHIONINE_S-ADENOSYLHOMOCYSTEINE TRANSPORTER"/>
    <property type="match status" value="1"/>
</dbReference>
<dbReference type="InterPro" id="IPR037185">
    <property type="entry name" value="EmrE-like"/>
</dbReference>
<keyword evidence="4 7" id="KW-0812">Transmembrane</keyword>
<accession>A0A0D5NGX6</accession>
<evidence type="ECO:0000256" key="3">
    <source>
        <dbReference type="ARBA" id="ARBA00022475"/>
    </source>
</evidence>
<feature type="domain" description="EamA" evidence="8">
    <location>
        <begin position="11"/>
        <end position="140"/>
    </location>
</feature>
<evidence type="ECO:0000259" key="8">
    <source>
        <dbReference type="Pfam" id="PF00892"/>
    </source>
</evidence>
<dbReference type="RefSeq" id="WP_045670057.1">
    <property type="nucleotide sequence ID" value="NZ_CP011058.1"/>
</dbReference>
<evidence type="ECO:0000313" key="10">
    <source>
        <dbReference type="Proteomes" id="UP000032633"/>
    </source>
</evidence>
<dbReference type="EMBL" id="CP011058">
    <property type="protein sequence ID" value="AJY74624.1"/>
    <property type="molecule type" value="Genomic_DNA"/>
</dbReference>
<protein>
    <submittedName>
        <fullName evidence="9">Membrane protein</fullName>
    </submittedName>
</protein>
<comment type="similarity">
    <text evidence="2">Belongs to the EamA transporter family.</text>
</comment>
<dbReference type="InterPro" id="IPR050638">
    <property type="entry name" value="AA-Vitamin_Transporters"/>
</dbReference>
<dbReference type="HOGENOM" id="CLU_033863_5_0_9"/>
<feature type="transmembrane region" description="Helical" evidence="7">
    <location>
        <begin position="244"/>
        <end position="263"/>
    </location>
</feature>
<sequence length="304" mass="32874">MQHLTRRQTALYLAFLVTVWGANWPLSKFALQYSPPILFAGFRTFIAAFLLIMISLPNYRKLQLRKNGIYYLIAGLLNIALFYGLQTIGLQYLPAGIFSAIVFVQPVLLGIASWFWLGEKMNALKMTGLILGFGGVAVISSGGLTGGLSPEGILLALGSAVSWCLGTVFMKKTSHRVDIVWMTAMQQLIGSLVLIASGLAVEEVSAIVWNAAFISDMLFISVFVIAIGWLVFFRLVGSGEASKVGSFTFLIPLIALIFSAIFLKEPITLRLVAGLLLVLSSILLVNAKVRAKPAADGAARKTAL</sequence>
<dbReference type="Proteomes" id="UP000032633">
    <property type="component" value="Chromosome"/>
</dbReference>
<feature type="transmembrane region" description="Helical" evidence="7">
    <location>
        <begin position="269"/>
        <end position="287"/>
    </location>
</feature>
<dbReference type="Gene3D" id="1.10.3730.20">
    <property type="match status" value="1"/>
</dbReference>
<dbReference type="Pfam" id="PF00892">
    <property type="entry name" value="EamA"/>
    <property type="match status" value="2"/>
</dbReference>
<organism evidence="9 10">
    <name type="scientific">Paenibacillus beijingensis</name>
    <dbReference type="NCBI Taxonomy" id="1126833"/>
    <lineage>
        <taxon>Bacteria</taxon>
        <taxon>Bacillati</taxon>
        <taxon>Bacillota</taxon>
        <taxon>Bacilli</taxon>
        <taxon>Bacillales</taxon>
        <taxon>Paenibacillaceae</taxon>
        <taxon>Paenibacillus</taxon>
    </lineage>
</organism>
<evidence type="ECO:0000256" key="7">
    <source>
        <dbReference type="SAM" id="Phobius"/>
    </source>
</evidence>
<feature type="transmembrane region" description="Helical" evidence="7">
    <location>
        <begin position="152"/>
        <end position="170"/>
    </location>
</feature>
<evidence type="ECO:0000256" key="5">
    <source>
        <dbReference type="ARBA" id="ARBA00022989"/>
    </source>
</evidence>
<evidence type="ECO:0000313" key="9">
    <source>
        <dbReference type="EMBL" id="AJY74624.1"/>
    </source>
</evidence>
<evidence type="ECO:0000256" key="6">
    <source>
        <dbReference type="ARBA" id="ARBA00023136"/>
    </source>
</evidence>
<dbReference type="PATRIC" id="fig|1126833.4.peg.1893"/>
<dbReference type="STRING" id="1126833.VN24_08580"/>
<dbReference type="KEGG" id="pbj:VN24_08580"/>
<evidence type="ECO:0000256" key="4">
    <source>
        <dbReference type="ARBA" id="ARBA00022692"/>
    </source>
</evidence>
<keyword evidence="10" id="KW-1185">Reference proteome</keyword>
<dbReference type="PANTHER" id="PTHR32322">
    <property type="entry name" value="INNER MEMBRANE TRANSPORTER"/>
    <property type="match status" value="1"/>
</dbReference>
<reference evidence="10" key="2">
    <citation type="submission" date="2015-03" db="EMBL/GenBank/DDBJ databases">
        <title>Genome sequence of Paenibacillus beijingensis strain DSM 24997T.</title>
        <authorList>
            <person name="Kwak Y."/>
            <person name="Shin J.-H."/>
        </authorList>
    </citation>
    <scope>NUCLEOTIDE SEQUENCE [LARGE SCALE GENOMIC DNA]</scope>
    <source>
        <strain evidence="10">DSM 24997</strain>
    </source>
</reference>
<gene>
    <name evidence="9" type="ORF">VN24_08580</name>
</gene>
<feature type="transmembrane region" description="Helical" evidence="7">
    <location>
        <begin position="179"/>
        <end position="201"/>
    </location>
</feature>
<keyword evidence="3" id="KW-1003">Cell membrane</keyword>
<evidence type="ECO:0000256" key="1">
    <source>
        <dbReference type="ARBA" id="ARBA00004651"/>
    </source>
</evidence>
<dbReference type="GO" id="GO:0005886">
    <property type="term" value="C:plasma membrane"/>
    <property type="evidence" value="ECO:0007669"/>
    <property type="project" value="UniProtKB-SubCell"/>
</dbReference>
<feature type="transmembrane region" description="Helical" evidence="7">
    <location>
        <begin position="129"/>
        <end position="146"/>
    </location>
</feature>
<dbReference type="SUPFAM" id="SSF103481">
    <property type="entry name" value="Multidrug resistance efflux transporter EmrE"/>
    <property type="match status" value="2"/>
</dbReference>
<evidence type="ECO:0000256" key="2">
    <source>
        <dbReference type="ARBA" id="ARBA00007362"/>
    </source>
</evidence>
<name>A0A0D5NGX6_9BACL</name>
<feature type="transmembrane region" description="Helical" evidence="7">
    <location>
        <begin position="92"/>
        <end position="117"/>
    </location>
</feature>